<dbReference type="FunFam" id="3.40.50.880:FF:000003">
    <property type="entry name" value="Anthranilate synthase component II"/>
    <property type="match status" value="1"/>
</dbReference>
<dbReference type="EMBL" id="CP002351">
    <property type="protein sequence ID" value="AEH50573.1"/>
    <property type="molecule type" value="Genomic_DNA"/>
</dbReference>
<dbReference type="EC" id="4.1.3.27" evidence="3"/>
<dbReference type="InterPro" id="IPR017926">
    <property type="entry name" value="GATASE"/>
</dbReference>
<dbReference type="KEGG" id="tta:Theth_0481"/>
<dbReference type="PANTHER" id="PTHR43418">
    <property type="entry name" value="MULTIFUNCTIONAL TRYPTOPHAN BIOSYNTHESIS PROTEIN-RELATED"/>
    <property type="match status" value="1"/>
</dbReference>
<dbReference type="AlphaFoldDB" id="F7YWY1"/>
<keyword evidence="4" id="KW-1185">Reference proteome</keyword>
<name>F7YWY1_9THEM</name>
<evidence type="ECO:0000313" key="4">
    <source>
        <dbReference type="Proteomes" id="UP000006804"/>
    </source>
</evidence>
<dbReference type="GO" id="GO:0005829">
    <property type="term" value="C:cytosol"/>
    <property type="evidence" value="ECO:0007669"/>
    <property type="project" value="TreeGrafter"/>
</dbReference>
<keyword evidence="1" id="KW-0315">Glutamine amidotransferase</keyword>
<dbReference type="MEROPS" id="C26.A09"/>
<dbReference type="InterPro" id="IPR050472">
    <property type="entry name" value="Anth_synth/Amidotransfase"/>
</dbReference>
<keyword evidence="3" id="KW-0456">Lyase</keyword>
<evidence type="ECO:0000259" key="2">
    <source>
        <dbReference type="Pfam" id="PF00117"/>
    </source>
</evidence>
<organism evidence="3 4">
    <name type="scientific">Pseudothermotoga thermarum DSM 5069</name>
    <dbReference type="NCBI Taxonomy" id="688269"/>
    <lineage>
        <taxon>Bacteria</taxon>
        <taxon>Thermotogati</taxon>
        <taxon>Thermotogota</taxon>
        <taxon>Thermotogae</taxon>
        <taxon>Thermotogales</taxon>
        <taxon>Thermotogaceae</taxon>
        <taxon>Pseudothermotoga</taxon>
    </lineage>
</organism>
<dbReference type="SUPFAM" id="SSF52317">
    <property type="entry name" value="Class I glutamine amidotransferase-like"/>
    <property type="match status" value="1"/>
</dbReference>
<dbReference type="GO" id="GO:0000162">
    <property type="term" value="P:L-tryptophan biosynthetic process"/>
    <property type="evidence" value="ECO:0007669"/>
    <property type="project" value="TreeGrafter"/>
</dbReference>
<accession>F7YWY1</accession>
<dbReference type="PATRIC" id="fig|688269.3.peg.496"/>
<proteinExistence type="predicted"/>
<dbReference type="OrthoDB" id="9806430at2"/>
<dbReference type="STRING" id="688269.Theth_0481"/>
<protein>
    <submittedName>
        <fullName evidence="3">Anthranilate synthase, component II</fullName>
        <ecNumber evidence="3">4.1.3.27</ecNumber>
    </submittedName>
</protein>
<reference evidence="3 4" key="1">
    <citation type="submission" date="2010-11" db="EMBL/GenBank/DDBJ databases">
        <title>The complete genome of Thermotoga thermarum DSM 5069.</title>
        <authorList>
            <consortium name="US DOE Joint Genome Institute (JGI-PGF)"/>
            <person name="Lucas S."/>
            <person name="Copeland A."/>
            <person name="Lapidus A."/>
            <person name="Bruce D."/>
            <person name="Goodwin L."/>
            <person name="Pitluck S."/>
            <person name="Kyrpides N."/>
            <person name="Mavromatis K."/>
            <person name="Ivanova N."/>
            <person name="Zeytun A."/>
            <person name="Brettin T."/>
            <person name="Detter J.C."/>
            <person name="Tapia R."/>
            <person name="Han C."/>
            <person name="Land M."/>
            <person name="Hauser L."/>
            <person name="Markowitz V."/>
            <person name="Cheng J.-F."/>
            <person name="Hugenholtz P."/>
            <person name="Woyke T."/>
            <person name="Wu D."/>
            <person name="Spring S."/>
            <person name="Schroeder M."/>
            <person name="Brambilla E."/>
            <person name="Klenk H.-P."/>
            <person name="Eisen J.A."/>
        </authorList>
    </citation>
    <scope>NUCLEOTIDE SEQUENCE [LARGE SCALE GENOMIC DNA]</scope>
    <source>
        <strain evidence="3 4">DSM 5069</strain>
    </source>
</reference>
<dbReference type="Gene3D" id="3.40.50.880">
    <property type="match status" value="1"/>
</dbReference>
<dbReference type="RefSeq" id="WP_013931796.1">
    <property type="nucleotide sequence ID" value="NC_015707.1"/>
</dbReference>
<dbReference type="CDD" id="cd01743">
    <property type="entry name" value="GATase1_Anthranilate_Synthase"/>
    <property type="match status" value="1"/>
</dbReference>
<dbReference type="PRINTS" id="PR00097">
    <property type="entry name" value="ANTSNTHASEII"/>
</dbReference>
<dbReference type="PANTHER" id="PTHR43418:SF4">
    <property type="entry name" value="MULTIFUNCTIONAL TRYPTOPHAN BIOSYNTHESIS PROTEIN"/>
    <property type="match status" value="1"/>
</dbReference>
<feature type="domain" description="Glutamine amidotransferase" evidence="2">
    <location>
        <begin position="3"/>
        <end position="188"/>
    </location>
</feature>
<dbReference type="Pfam" id="PF00117">
    <property type="entry name" value="GATase"/>
    <property type="match status" value="1"/>
</dbReference>
<dbReference type="GO" id="GO:0004049">
    <property type="term" value="F:anthranilate synthase activity"/>
    <property type="evidence" value="ECO:0007669"/>
    <property type="project" value="UniProtKB-EC"/>
</dbReference>
<evidence type="ECO:0000256" key="1">
    <source>
        <dbReference type="ARBA" id="ARBA00022962"/>
    </source>
</evidence>
<dbReference type="InterPro" id="IPR029062">
    <property type="entry name" value="Class_I_gatase-like"/>
</dbReference>
<dbReference type="InterPro" id="IPR006221">
    <property type="entry name" value="TrpG/PapA_dom"/>
</dbReference>
<gene>
    <name evidence="3" type="ORF">Theth_0481</name>
</gene>
<dbReference type="HOGENOM" id="CLU_014340_1_3_0"/>
<dbReference type="eggNOG" id="COG0512">
    <property type="taxonomic scope" value="Bacteria"/>
</dbReference>
<sequence>MILLIDNYDSFTFNLYQMIAVKTKVVVFRNDKISIDTIRKLKPSGIVISPGPGSPKDAGISKEVVQNFAGIIPILGVCLGHQVIGECFDGKIVHAKEIYHGMKSQIRLLEAGKKSRLFKSVPETFSAGRYHSLVVEKSASLKKLKIAAVSEDEEIMALVNDKLKIYGIQFHPESILTTVGETIIDNFLEICYEGVKMHAHRSA</sequence>
<dbReference type="PRINTS" id="PR00096">
    <property type="entry name" value="GATASE"/>
</dbReference>
<dbReference type="Proteomes" id="UP000006804">
    <property type="component" value="Chromosome"/>
</dbReference>
<evidence type="ECO:0000313" key="3">
    <source>
        <dbReference type="EMBL" id="AEH50573.1"/>
    </source>
</evidence>
<dbReference type="NCBIfam" id="TIGR00566">
    <property type="entry name" value="trpG_papA"/>
    <property type="match status" value="1"/>
</dbReference>
<dbReference type="PRINTS" id="PR00099">
    <property type="entry name" value="CPSGATASE"/>
</dbReference>
<dbReference type="PROSITE" id="PS51273">
    <property type="entry name" value="GATASE_TYPE_1"/>
    <property type="match status" value="1"/>
</dbReference>